<dbReference type="SUPFAM" id="SSF53774">
    <property type="entry name" value="Glutaminase/Asparaginase"/>
    <property type="match status" value="1"/>
</dbReference>
<evidence type="ECO:0000313" key="3">
    <source>
        <dbReference type="Proteomes" id="UP000177701"/>
    </source>
</evidence>
<evidence type="ECO:0000313" key="2">
    <source>
        <dbReference type="EMBL" id="OGD13601.1"/>
    </source>
</evidence>
<dbReference type="EMBL" id="MEYH01000106">
    <property type="protein sequence ID" value="OGD13601.1"/>
    <property type="molecule type" value="Genomic_DNA"/>
</dbReference>
<gene>
    <name evidence="2" type="ORF">A2V47_06705</name>
</gene>
<dbReference type="STRING" id="1797291.A2V47_06705"/>
<dbReference type="GO" id="GO:0004067">
    <property type="term" value="F:asparaginase activity"/>
    <property type="evidence" value="ECO:0007669"/>
    <property type="project" value="UniProtKB-UniRule"/>
</dbReference>
<name>A0A1F5A4X0_9BACT</name>
<dbReference type="InterPro" id="IPR027474">
    <property type="entry name" value="L-asparaginase_N"/>
</dbReference>
<evidence type="ECO:0000259" key="1">
    <source>
        <dbReference type="Pfam" id="PF00710"/>
    </source>
</evidence>
<reference evidence="2 3" key="1">
    <citation type="journal article" date="2016" name="Nat. Commun.">
        <title>Thousands of microbial genomes shed light on interconnected biogeochemical processes in an aquifer system.</title>
        <authorList>
            <person name="Anantharaman K."/>
            <person name="Brown C.T."/>
            <person name="Hug L.A."/>
            <person name="Sharon I."/>
            <person name="Castelle C.J."/>
            <person name="Probst A.J."/>
            <person name="Thomas B.C."/>
            <person name="Singh A."/>
            <person name="Wilkins M.J."/>
            <person name="Karaoz U."/>
            <person name="Brodie E.L."/>
            <person name="Williams K.H."/>
            <person name="Hubbard S.S."/>
            <person name="Banfield J.F."/>
        </authorList>
    </citation>
    <scope>NUCLEOTIDE SEQUENCE [LARGE SCALE GENOMIC DNA]</scope>
</reference>
<dbReference type="InterPro" id="IPR036152">
    <property type="entry name" value="Asp/glu_Ase-like_sf"/>
</dbReference>
<dbReference type="InterPro" id="IPR006034">
    <property type="entry name" value="Asparaginase/glutaminase-like"/>
</dbReference>
<dbReference type="PANTHER" id="PTHR11707">
    <property type="entry name" value="L-ASPARAGINASE"/>
    <property type="match status" value="1"/>
</dbReference>
<organism evidence="2 3">
    <name type="scientific">Candidatus Sediminicultor quintus</name>
    <dbReference type="NCBI Taxonomy" id="1797291"/>
    <lineage>
        <taxon>Bacteria</taxon>
        <taxon>Pseudomonadati</taxon>
        <taxon>Atribacterota</taxon>
        <taxon>Candidatus Phoenicimicrobiia</taxon>
        <taxon>Candidatus Pheonicimicrobiales</taxon>
        <taxon>Candidatus Phoenicimicrobiaceae</taxon>
        <taxon>Candidatus Sediminicultor</taxon>
    </lineage>
</organism>
<dbReference type="Pfam" id="PF00710">
    <property type="entry name" value="Asparaginase"/>
    <property type="match status" value="1"/>
</dbReference>
<dbReference type="PANTHER" id="PTHR11707:SF28">
    <property type="entry name" value="60 KDA LYSOPHOSPHOLIPASE"/>
    <property type="match status" value="1"/>
</dbReference>
<dbReference type="AlphaFoldDB" id="A0A1F5A4X0"/>
<dbReference type="PIRSF" id="PIRSF500176">
    <property type="entry name" value="L_ASNase"/>
    <property type="match status" value="1"/>
</dbReference>
<dbReference type="PIRSF" id="PIRSF001220">
    <property type="entry name" value="L-ASNase_gatD"/>
    <property type="match status" value="1"/>
</dbReference>
<dbReference type="InterPro" id="IPR037152">
    <property type="entry name" value="L-asparaginase_N_sf"/>
</dbReference>
<dbReference type="Proteomes" id="UP000177701">
    <property type="component" value="Unassembled WGS sequence"/>
</dbReference>
<comment type="caution">
    <text evidence="2">The sequence shown here is derived from an EMBL/GenBank/DDBJ whole genome shotgun (WGS) entry which is preliminary data.</text>
</comment>
<sequence length="254" mass="28917">GTDTMAYLSSWLSICFPQVPIPIVITGSQLTLDYMPEDVTVNLRGAAQVVCSDFPGVWIYCNWKLIPGARAHKAHALHPDIFITTNGVPVYFNPDWALKNKRRSFSLKIEYVPSNWMNKILNFSSQKTRDIYEKVGWFMCLPGVEQKLSEDKKLVCIYGFGAGNAPTRVLNYFRSFYLEKEKPCIIACSQAEGDIKKPNYYKKVGIAWLAQDGFKVWSQMDYPIEFIHALACFSLLVSFDDPAHILSKYLEGPF</sequence>
<protein>
    <submittedName>
        <fullName evidence="2">L-asparaginase 1</fullName>
    </submittedName>
</protein>
<dbReference type="PROSITE" id="PS51732">
    <property type="entry name" value="ASN_GLN_ASE_3"/>
    <property type="match status" value="1"/>
</dbReference>
<dbReference type="Gene3D" id="3.40.50.1170">
    <property type="entry name" value="L-asparaginase, N-terminal domain"/>
    <property type="match status" value="1"/>
</dbReference>
<accession>A0A1F5A4X0</accession>
<feature type="non-terminal residue" evidence="2">
    <location>
        <position position="1"/>
    </location>
</feature>
<feature type="domain" description="L-asparaginase N-terminal" evidence="1">
    <location>
        <begin position="1"/>
        <end position="89"/>
    </location>
</feature>
<proteinExistence type="predicted"/>